<evidence type="ECO:0000313" key="2">
    <source>
        <dbReference type="EMBL" id="RSK30810.1"/>
    </source>
</evidence>
<dbReference type="RefSeq" id="WP_092096770.1">
    <property type="nucleotide sequence ID" value="NZ_FNAR01000008.1"/>
</dbReference>
<dbReference type="EMBL" id="RWGW01000013">
    <property type="protein sequence ID" value="RSK30810.1"/>
    <property type="molecule type" value="Genomic_DNA"/>
</dbReference>
<dbReference type="OrthoDB" id="2454451at2"/>
<reference evidence="2 5" key="2">
    <citation type="submission" date="2018-12" db="EMBL/GenBank/DDBJ databases">
        <title>Comparitive functional genomics of dry heat resistant strains isolated from the viking spacecraft.</title>
        <authorList>
            <person name="Seuylemezian A."/>
            <person name="Vaishampayan P."/>
        </authorList>
    </citation>
    <scope>NUCLEOTIDE SEQUENCE [LARGE SCALE GENOMIC DNA]</scope>
    <source>
        <strain evidence="2 5">M6-11</strain>
    </source>
</reference>
<evidence type="ECO:0000313" key="5">
    <source>
        <dbReference type="Proteomes" id="UP000272481"/>
    </source>
</evidence>
<protein>
    <submittedName>
        <fullName evidence="3">Uncharacterized protein</fullName>
    </submittedName>
</protein>
<name>A0A1G7CQP6_9BACL</name>
<gene>
    <name evidence="2" type="ORF">EJA12_08775</name>
    <name evidence="3" type="ORF">SAMN04488126_10881</name>
</gene>
<feature type="region of interest" description="Disordered" evidence="1">
    <location>
        <begin position="18"/>
        <end position="150"/>
    </location>
</feature>
<keyword evidence="5" id="KW-1185">Reference proteome</keyword>
<dbReference type="STRING" id="426756.SAMN04488126_10881"/>
<sequence>MEPIILLIISLIVGSLFKGKDNQKPPAQKPNQHPRPESPKPPAQHGGNLKNLTRQLYEDLQKEIQNESGEFRTDPRTGGTAPRPNRERPGADRAKPAADRTTGRMGDTVAQTAIDAPPAPSRPERKERIRKTAQDPGKADYADPESLFPENEEDLARAIVFAEILGPPKAKRR</sequence>
<reference evidence="3 4" key="1">
    <citation type="submission" date="2016-10" db="EMBL/GenBank/DDBJ databases">
        <authorList>
            <person name="de Groot N.N."/>
        </authorList>
    </citation>
    <scope>NUCLEOTIDE SEQUENCE [LARGE SCALE GENOMIC DNA]</scope>
    <source>
        <strain evidence="3 4">CGMCC 1.6762</strain>
    </source>
</reference>
<dbReference type="Proteomes" id="UP000198823">
    <property type="component" value="Unassembled WGS sequence"/>
</dbReference>
<feature type="compositionally biased region" description="Basic and acidic residues" evidence="1">
    <location>
        <begin position="56"/>
        <end position="75"/>
    </location>
</feature>
<feature type="compositionally biased region" description="Basic and acidic residues" evidence="1">
    <location>
        <begin position="122"/>
        <end position="141"/>
    </location>
</feature>
<accession>A0A1G7CQP6</accession>
<dbReference type="EMBL" id="FNAR01000008">
    <property type="protein sequence ID" value="SDE41637.1"/>
    <property type="molecule type" value="Genomic_DNA"/>
</dbReference>
<organism evidence="3 4">
    <name type="scientific">Bhargavaea beijingensis</name>
    <dbReference type="NCBI Taxonomy" id="426756"/>
    <lineage>
        <taxon>Bacteria</taxon>
        <taxon>Bacillati</taxon>
        <taxon>Bacillota</taxon>
        <taxon>Bacilli</taxon>
        <taxon>Bacillales</taxon>
        <taxon>Caryophanaceae</taxon>
        <taxon>Bhargavaea</taxon>
    </lineage>
</organism>
<dbReference type="AlphaFoldDB" id="A0A1G7CQP6"/>
<proteinExistence type="predicted"/>
<evidence type="ECO:0000256" key="1">
    <source>
        <dbReference type="SAM" id="MobiDB-lite"/>
    </source>
</evidence>
<evidence type="ECO:0000313" key="4">
    <source>
        <dbReference type="Proteomes" id="UP000198823"/>
    </source>
</evidence>
<feature type="compositionally biased region" description="Basic and acidic residues" evidence="1">
    <location>
        <begin position="84"/>
        <end position="102"/>
    </location>
</feature>
<dbReference type="Proteomes" id="UP000272481">
    <property type="component" value="Unassembled WGS sequence"/>
</dbReference>
<evidence type="ECO:0000313" key="3">
    <source>
        <dbReference type="EMBL" id="SDE41637.1"/>
    </source>
</evidence>